<reference evidence="1 2" key="1">
    <citation type="journal article" date="2015" name="Genome Announc.">
        <title>Expanding the biotechnology potential of lactobacilli through comparative genomics of 213 strains and associated genera.</title>
        <authorList>
            <person name="Sun Z."/>
            <person name="Harris H.M."/>
            <person name="McCann A."/>
            <person name="Guo C."/>
            <person name="Argimon S."/>
            <person name="Zhang W."/>
            <person name="Yang X."/>
            <person name="Jeffery I.B."/>
            <person name="Cooney J.C."/>
            <person name="Kagawa T.F."/>
            <person name="Liu W."/>
            <person name="Song Y."/>
            <person name="Salvetti E."/>
            <person name="Wrobel A."/>
            <person name="Rasinkangas P."/>
            <person name="Parkhill J."/>
            <person name="Rea M.C."/>
            <person name="O'Sullivan O."/>
            <person name="Ritari J."/>
            <person name="Douillard F.P."/>
            <person name="Paul Ross R."/>
            <person name="Yang R."/>
            <person name="Briner A.E."/>
            <person name="Felis G.E."/>
            <person name="de Vos W.M."/>
            <person name="Barrangou R."/>
            <person name="Klaenhammer T.R."/>
            <person name="Caufield P.W."/>
            <person name="Cui Y."/>
            <person name="Zhang H."/>
            <person name="O'Toole P.W."/>
        </authorList>
    </citation>
    <scope>NUCLEOTIDE SEQUENCE [LARGE SCALE GENOMIC DNA]</scope>
    <source>
        <strain evidence="1 2">DSM 18527</strain>
    </source>
</reference>
<protein>
    <recommendedName>
        <fullName evidence="3">Surface layer protein A domain-containing protein</fullName>
    </recommendedName>
</protein>
<dbReference type="RefSeq" id="WP_057002652.1">
    <property type="nucleotide sequence ID" value="NZ_AZGA01000054.1"/>
</dbReference>
<accession>A0A0R1XSY3</accession>
<dbReference type="PATRIC" id="fig|1423734.3.peg.3001"/>
<evidence type="ECO:0000313" key="2">
    <source>
        <dbReference type="Proteomes" id="UP000051236"/>
    </source>
</evidence>
<comment type="caution">
    <text evidence="1">The sequence shown here is derived from an EMBL/GenBank/DDBJ whole genome shotgun (WGS) entry which is preliminary data.</text>
</comment>
<proteinExistence type="predicted"/>
<dbReference type="EMBL" id="AZGA01000054">
    <property type="protein sequence ID" value="KRM33383.1"/>
    <property type="molecule type" value="Genomic_DNA"/>
</dbReference>
<dbReference type="AlphaFoldDB" id="A0A0R1XSY3"/>
<evidence type="ECO:0000313" key="1">
    <source>
        <dbReference type="EMBL" id="KRM33383.1"/>
    </source>
</evidence>
<dbReference type="Proteomes" id="UP000051236">
    <property type="component" value="Unassembled WGS sequence"/>
</dbReference>
<keyword evidence="2" id="KW-1185">Reference proteome</keyword>
<evidence type="ECO:0008006" key="3">
    <source>
        <dbReference type="Google" id="ProtNLM"/>
    </source>
</evidence>
<gene>
    <name evidence="1" type="ORF">FC83_GL002952</name>
</gene>
<name>A0A0R1XSY3_9LACO</name>
<organism evidence="1 2">
    <name type="scientific">Agrilactobacillus composti DSM 18527 = JCM 14202</name>
    <dbReference type="NCBI Taxonomy" id="1423734"/>
    <lineage>
        <taxon>Bacteria</taxon>
        <taxon>Bacillati</taxon>
        <taxon>Bacillota</taxon>
        <taxon>Bacilli</taxon>
        <taxon>Lactobacillales</taxon>
        <taxon>Lactobacillaceae</taxon>
        <taxon>Agrilactobacillus</taxon>
    </lineage>
</organism>
<sequence length="292" mass="32645">MKKLVWLLGLGTLLVSLSFILQQPQNVKAETMVAIPVEDSSFVTAGKGVTPTKATQLQPTGPVYGLSAWKIQTTVPLISNAGPEPWERASAAYSIGSDTWLVDGQVLVIPQGKVVTTPINFQAKSYGYNYVAGIVDNNEPVALWGSTDYTHQVGTVKPGSIWKITRYYSGADGSVWFDLGNDQWIPSFYFNNNLFYNFNTAYNRPDLSRDYTTQQRVITTMQHPFVVTIHGDSAKQTFKYPDMEDMFPGIYLDSGSQWLCYEVSYTDAIFTQTNWYKLGPEVWLAASYDSLD</sequence>